<evidence type="ECO:0000313" key="2">
    <source>
        <dbReference type="EMBL" id="KHN81089.1"/>
    </source>
</evidence>
<keyword evidence="3" id="KW-1185">Reference proteome</keyword>
<protein>
    <submittedName>
        <fullName evidence="2">Uncharacterized protein</fullName>
    </submittedName>
</protein>
<proteinExistence type="predicted"/>
<dbReference type="AlphaFoldDB" id="A0A0B2VI48"/>
<feature type="region of interest" description="Disordered" evidence="1">
    <location>
        <begin position="1"/>
        <end position="22"/>
    </location>
</feature>
<evidence type="ECO:0000313" key="3">
    <source>
        <dbReference type="Proteomes" id="UP000031036"/>
    </source>
</evidence>
<name>A0A0B2VI48_TOXCA</name>
<comment type="caution">
    <text evidence="2">The sequence shown here is derived from an EMBL/GenBank/DDBJ whole genome shotgun (WGS) entry which is preliminary data.</text>
</comment>
<sequence length="126" mass="13700">MSSSKRQYERPHCPPQVPNGRMTAGAINAHFQTTLRGSGITHGRSKAALFRGELPTLSSKWRCYKWHHQLQVLNAASECAPANAKFQSVSPQAMSIVTTSPTSISKRKSGSETGDDSGGKFQTVVR</sequence>
<gene>
    <name evidence="2" type="ORF">Tcan_05275</name>
</gene>
<feature type="region of interest" description="Disordered" evidence="1">
    <location>
        <begin position="97"/>
        <end position="126"/>
    </location>
</feature>
<feature type="compositionally biased region" description="Basic and acidic residues" evidence="1">
    <location>
        <begin position="1"/>
        <end position="12"/>
    </location>
</feature>
<dbReference type="Proteomes" id="UP000031036">
    <property type="component" value="Unassembled WGS sequence"/>
</dbReference>
<reference evidence="2 3" key="1">
    <citation type="submission" date="2014-11" db="EMBL/GenBank/DDBJ databases">
        <title>Genetic blueprint of the zoonotic pathogen Toxocara canis.</title>
        <authorList>
            <person name="Zhu X.-Q."/>
            <person name="Korhonen P.K."/>
            <person name="Cai H."/>
            <person name="Young N.D."/>
            <person name="Nejsum P."/>
            <person name="von Samson-Himmelstjerna G."/>
            <person name="Boag P.R."/>
            <person name="Tan P."/>
            <person name="Li Q."/>
            <person name="Min J."/>
            <person name="Yang Y."/>
            <person name="Wang X."/>
            <person name="Fang X."/>
            <person name="Hall R.S."/>
            <person name="Hofmann A."/>
            <person name="Sternberg P.W."/>
            <person name="Jex A.R."/>
            <person name="Gasser R.B."/>
        </authorList>
    </citation>
    <scope>NUCLEOTIDE SEQUENCE [LARGE SCALE GENOMIC DNA]</scope>
    <source>
        <strain evidence="2">PN_DK_2014</strain>
    </source>
</reference>
<accession>A0A0B2VI48</accession>
<organism evidence="2 3">
    <name type="scientific">Toxocara canis</name>
    <name type="common">Canine roundworm</name>
    <dbReference type="NCBI Taxonomy" id="6265"/>
    <lineage>
        <taxon>Eukaryota</taxon>
        <taxon>Metazoa</taxon>
        <taxon>Ecdysozoa</taxon>
        <taxon>Nematoda</taxon>
        <taxon>Chromadorea</taxon>
        <taxon>Rhabditida</taxon>
        <taxon>Spirurina</taxon>
        <taxon>Ascaridomorpha</taxon>
        <taxon>Ascaridoidea</taxon>
        <taxon>Toxocaridae</taxon>
        <taxon>Toxocara</taxon>
    </lineage>
</organism>
<dbReference type="EMBL" id="JPKZ01001591">
    <property type="protein sequence ID" value="KHN81089.1"/>
    <property type="molecule type" value="Genomic_DNA"/>
</dbReference>
<evidence type="ECO:0000256" key="1">
    <source>
        <dbReference type="SAM" id="MobiDB-lite"/>
    </source>
</evidence>